<dbReference type="Pfam" id="PF11659">
    <property type="entry name" value="DUF3261"/>
    <property type="match status" value="1"/>
</dbReference>
<gene>
    <name evidence="1" type="ORF">FN961_07745</name>
</gene>
<accession>A0A553JQY7</accession>
<keyword evidence="2" id="KW-1185">Reference proteome</keyword>
<reference evidence="2" key="1">
    <citation type="submission" date="2019-07" db="EMBL/GenBank/DDBJ databases">
        <title>Shewanella sp. YLB-08 draft genomic sequence.</title>
        <authorList>
            <person name="Yu L."/>
        </authorList>
    </citation>
    <scope>NUCLEOTIDE SEQUENCE [LARGE SCALE GENOMIC DNA]</scope>
    <source>
        <strain evidence="2">JCM 20706</strain>
    </source>
</reference>
<evidence type="ECO:0000313" key="1">
    <source>
        <dbReference type="EMBL" id="TRY14875.1"/>
    </source>
</evidence>
<comment type="caution">
    <text evidence="1">The sequence shown here is derived from an EMBL/GenBank/DDBJ whole genome shotgun (WGS) entry which is preliminary data.</text>
</comment>
<dbReference type="PROSITE" id="PS51257">
    <property type="entry name" value="PROKAR_LIPOPROTEIN"/>
    <property type="match status" value="1"/>
</dbReference>
<sequence length="201" mass="22473">MTKFRDSTLLARKWPYLVSLLLIMLTSACSHTLQRQTCVALASDVNYCLSPIPADAQIRELTQQVSIQVDGSHHELLTQLEQDKHNLTLVGLAPLGQALFTLTYDGNSLTSQQSMLLGDEFKAEYLLALIQLAYWPIEDVNPHLQGATLISQSCNAAQCRTLYANEKEGIMQISYDQQDPWKAVIQLAIPKAKFELKITPI</sequence>
<dbReference type="EMBL" id="VKGK01000007">
    <property type="protein sequence ID" value="TRY14875.1"/>
    <property type="molecule type" value="Genomic_DNA"/>
</dbReference>
<dbReference type="AlphaFoldDB" id="A0A553JQY7"/>
<protein>
    <submittedName>
        <fullName evidence="1">DUF3261 domain-containing protein</fullName>
    </submittedName>
</protein>
<organism evidence="1 2">
    <name type="scientific">Shewanella hanedai</name>
    <name type="common">Alteromonas hanedai</name>
    <dbReference type="NCBI Taxonomy" id="25"/>
    <lineage>
        <taxon>Bacteria</taxon>
        <taxon>Pseudomonadati</taxon>
        <taxon>Pseudomonadota</taxon>
        <taxon>Gammaproteobacteria</taxon>
        <taxon>Alteromonadales</taxon>
        <taxon>Shewanellaceae</taxon>
        <taxon>Shewanella</taxon>
    </lineage>
</organism>
<evidence type="ECO:0000313" key="2">
    <source>
        <dbReference type="Proteomes" id="UP000318126"/>
    </source>
</evidence>
<proteinExistence type="predicted"/>
<dbReference type="InterPro" id="IPR021675">
    <property type="entry name" value="DUF3261"/>
</dbReference>
<name>A0A553JQY7_SHEHA</name>
<dbReference type="OrthoDB" id="6228084at2"/>
<dbReference type="RefSeq" id="WP_143563982.1">
    <property type="nucleotide sequence ID" value="NZ_BMPL01000020.1"/>
</dbReference>
<dbReference type="Proteomes" id="UP000318126">
    <property type="component" value="Unassembled WGS sequence"/>
</dbReference>